<sequence length="225" mass="24119">MDCPIPVIDGRFICFIARPRRDVKLGVAVPEPGMNYLDWIQKQLAKSESTCIVTQQVTVKPVKQITAGAWLQHPRAIPPGQPPISAGSFAIHNSLPGLESGDQSAKATFDDFPQLQQCINGELPDHITKRFTSLDSSQKQAIEGLANVDNGFAVIAGCYGSGKTSTAAAISAICHPGNTTNKTLWTWHWYSLCTTGVACPPALTSLGDGVHLERLLNVSLRGATL</sequence>
<comment type="caution">
    <text evidence="1">The sequence shown here is derived from an EMBL/GenBank/DDBJ whole genome shotgun (WGS) entry which is preliminary data.</text>
</comment>
<reference evidence="1" key="1">
    <citation type="journal article" date="2021" name="Nat. Commun.">
        <title>Genetic determinants of endophytism in the Arabidopsis root mycobiome.</title>
        <authorList>
            <person name="Mesny F."/>
            <person name="Miyauchi S."/>
            <person name="Thiergart T."/>
            <person name="Pickel B."/>
            <person name="Atanasova L."/>
            <person name="Karlsson M."/>
            <person name="Huettel B."/>
            <person name="Barry K.W."/>
            <person name="Haridas S."/>
            <person name="Chen C."/>
            <person name="Bauer D."/>
            <person name="Andreopoulos W."/>
            <person name="Pangilinan J."/>
            <person name="LaButti K."/>
            <person name="Riley R."/>
            <person name="Lipzen A."/>
            <person name="Clum A."/>
            <person name="Drula E."/>
            <person name="Henrissat B."/>
            <person name="Kohler A."/>
            <person name="Grigoriev I.V."/>
            <person name="Martin F.M."/>
            <person name="Hacquard S."/>
        </authorList>
    </citation>
    <scope>NUCLEOTIDE SEQUENCE</scope>
    <source>
        <strain evidence="1">MPI-CAGE-CH-0230</strain>
    </source>
</reference>
<gene>
    <name evidence="1" type="ORF">B0I36DRAFT_349378</name>
</gene>
<dbReference type="Proteomes" id="UP000756346">
    <property type="component" value="Unassembled WGS sequence"/>
</dbReference>
<protein>
    <submittedName>
        <fullName evidence="1">Uncharacterized protein</fullName>
    </submittedName>
</protein>
<organism evidence="1 2">
    <name type="scientific">Microdochium trichocladiopsis</name>
    <dbReference type="NCBI Taxonomy" id="1682393"/>
    <lineage>
        <taxon>Eukaryota</taxon>
        <taxon>Fungi</taxon>
        <taxon>Dikarya</taxon>
        <taxon>Ascomycota</taxon>
        <taxon>Pezizomycotina</taxon>
        <taxon>Sordariomycetes</taxon>
        <taxon>Xylariomycetidae</taxon>
        <taxon>Xylariales</taxon>
        <taxon>Microdochiaceae</taxon>
        <taxon>Microdochium</taxon>
    </lineage>
</organism>
<evidence type="ECO:0000313" key="1">
    <source>
        <dbReference type="EMBL" id="KAH7031285.1"/>
    </source>
</evidence>
<name>A0A9P8Y6Y1_9PEZI</name>
<dbReference type="EMBL" id="JAGTJQ010000005">
    <property type="protein sequence ID" value="KAH7031285.1"/>
    <property type="molecule type" value="Genomic_DNA"/>
</dbReference>
<dbReference type="AlphaFoldDB" id="A0A9P8Y6Y1"/>
<keyword evidence="2" id="KW-1185">Reference proteome</keyword>
<dbReference type="RefSeq" id="XP_046012965.1">
    <property type="nucleotide sequence ID" value="XM_046156786.1"/>
</dbReference>
<dbReference type="InterPro" id="IPR027417">
    <property type="entry name" value="P-loop_NTPase"/>
</dbReference>
<dbReference type="Gene3D" id="3.40.50.300">
    <property type="entry name" value="P-loop containing nucleotide triphosphate hydrolases"/>
    <property type="match status" value="1"/>
</dbReference>
<dbReference type="SUPFAM" id="SSF52540">
    <property type="entry name" value="P-loop containing nucleoside triphosphate hydrolases"/>
    <property type="match status" value="1"/>
</dbReference>
<evidence type="ECO:0000313" key="2">
    <source>
        <dbReference type="Proteomes" id="UP000756346"/>
    </source>
</evidence>
<proteinExistence type="predicted"/>
<accession>A0A9P8Y6Y1</accession>
<dbReference type="GeneID" id="70186332"/>